<dbReference type="InterPro" id="IPR053926">
    <property type="entry name" value="RecX_HTH_1st"/>
</dbReference>
<dbReference type="OrthoDB" id="5244465at2"/>
<feature type="region of interest" description="Disordered" evidence="6">
    <location>
        <begin position="1"/>
        <end position="79"/>
    </location>
</feature>
<dbReference type="InterPro" id="IPR053924">
    <property type="entry name" value="RecX_HTH_2nd"/>
</dbReference>
<feature type="domain" description="RecX first three-helical" evidence="9">
    <location>
        <begin position="82"/>
        <end position="119"/>
    </location>
</feature>
<proteinExistence type="inferred from homology"/>
<comment type="subcellular location">
    <subcellularLocation>
        <location evidence="1 5">Cytoplasm</location>
    </subcellularLocation>
</comment>
<evidence type="ECO:0000256" key="4">
    <source>
        <dbReference type="ARBA" id="ARBA00022490"/>
    </source>
</evidence>
<dbReference type="Gene3D" id="1.10.10.10">
    <property type="entry name" value="Winged helix-like DNA-binding domain superfamily/Winged helix DNA-binding domain"/>
    <property type="match status" value="2"/>
</dbReference>
<evidence type="ECO:0000256" key="6">
    <source>
        <dbReference type="SAM" id="MobiDB-lite"/>
    </source>
</evidence>
<dbReference type="Pfam" id="PF21981">
    <property type="entry name" value="RecX_HTH3"/>
    <property type="match status" value="1"/>
</dbReference>
<evidence type="ECO:0000259" key="8">
    <source>
        <dbReference type="Pfam" id="PF21981"/>
    </source>
</evidence>
<dbReference type="EMBL" id="SOAM01000003">
    <property type="protein sequence ID" value="TDS75607.1"/>
    <property type="molecule type" value="Genomic_DNA"/>
</dbReference>
<comment type="function">
    <text evidence="5">Modulates RecA activity.</text>
</comment>
<reference evidence="10 11" key="1">
    <citation type="submission" date="2019-03" db="EMBL/GenBank/DDBJ databases">
        <title>Genomic Encyclopedia of Archaeal and Bacterial Type Strains, Phase II (KMG-II): from individual species to whole genera.</title>
        <authorList>
            <person name="Goeker M."/>
        </authorList>
    </citation>
    <scope>NUCLEOTIDE SEQUENCE [LARGE SCALE GENOMIC DNA]</scope>
    <source>
        <strain evidence="10 11">DSM 24782</strain>
    </source>
</reference>
<evidence type="ECO:0000259" key="9">
    <source>
        <dbReference type="Pfam" id="PF21982"/>
    </source>
</evidence>
<dbReference type="PANTHER" id="PTHR33602">
    <property type="entry name" value="REGULATORY PROTEIN RECX FAMILY PROTEIN"/>
    <property type="match status" value="1"/>
</dbReference>
<dbReference type="HAMAP" id="MF_01114">
    <property type="entry name" value="RecX"/>
    <property type="match status" value="1"/>
</dbReference>
<dbReference type="InterPro" id="IPR036388">
    <property type="entry name" value="WH-like_DNA-bd_sf"/>
</dbReference>
<dbReference type="AlphaFoldDB" id="A0A4R7FG94"/>
<dbReference type="RefSeq" id="WP_133766885.1">
    <property type="nucleotide sequence ID" value="NZ_BAAARP010000005.1"/>
</dbReference>
<feature type="compositionally biased region" description="Basic and acidic residues" evidence="6">
    <location>
        <begin position="37"/>
        <end position="56"/>
    </location>
</feature>
<evidence type="ECO:0000313" key="11">
    <source>
        <dbReference type="Proteomes" id="UP000295344"/>
    </source>
</evidence>
<keyword evidence="11" id="KW-1185">Reference proteome</keyword>
<sequence length="232" mass="24884">MGELLQFPGNRAGSDEQDGVERSSAPSRHPAGTARVDAAREPRSGRDDADAQDEARWAVPGVDDPSGPPRPEPTRASKRAENVAIAALTRHDASEGELRAKLVAKGLEPEDVEAELDRLRSVGLVDDAAFAERLVSRLRDRKGLGDQAIRSTLRGRLVPQDVVDAVLAEQVEDEEVAADRLQSVADDRARRLGSLAYDVAERRLTAYLMRKGYSGSSVRAAVRSALASAGIG</sequence>
<evidence type="ECO:0000256" key="2">
    <source>
        <dbReference type="ARBA" id="ARBA00009695"/>
    </source>
</evidence>
<comment type="caution">
    <text evidence="10">The sequence shown here is derived from an EMBL/GenBank/DDBJ whole genome shotgun (WGS) entry which is preliminary data.</text>
</comment>
<evidence type="ECO:0000256" key="3">
    <source>
        <dbReference type="ARBA" id="ARBA00018111"/>
    </source>
</evidence>
<feature type="domain" description="RecX second three-helical" evidence="7">
    <location>
        <begin position="126"/>
        <end position="167"/>
    </location>
</feature>
<dbReference type="Pfam" id="PF21982">
    <property type="entry name" value="RecX_HTH1"/>
    <property type="match status" value="1"/>
</dbReference>
<evidence type="ECO:0000256" key="5">
    <source>
        <dbReference type="HAMAP-Rule" id="MF_01114"/>
    </source>
</evidence>
<keyword evidence="4 5" id="KW-0963">Cytoplasm</keyword>
<comment type="similarity">
    <text evidence="2 5">Belongs to the RecX family.</text>
</comment>
<evidence type="ECO:0000313" key="10">
    <source>
        <dbReference type="EMBL" id="TDS75607.1"/>
    </source>
</evidence>
<gene>
    <name evidence="5" type="primary">recX</name>
    <name evidence="10" type="ORF">CLV52_2714</name>
</gene>
<feature type="domain" description="RecX third three-helical" evidence="8">
    <location>
        <begin position="179"/>
        <end position="222"/>
    </location>
</feature>
<name>A0A4R7FG94_9MICO</name>
<organism evidence="10 11">
    <name type="scientific">Amnibacterium kyonggiense</name>
    <dbReference type="NCBI Taxonomy" id="595671"/>
    <lineage>
        <taxon>Bacteria</taxon>
        <taxon>Bacillati</taxon>
        <taxon>Actinomycetota</taxon>
        <taxon>Actinomycetes</taxon>
        <taxon>Micrococcales</taxon>
        <taxon>Microbacteriaceae</taxon>
        <taxon>Amnibacterium</taxon>
    </lineage>
</organism>
<dbReference type="GO" id="GO:0005737">
    <property type="term" value="C:cytoplasm"/>
    <property type="evidence" value="ECO:0007669"/>
    <property type="project" value="UniProtKB-SubCell"/>
</dbReference>
<dbReference type="InterPro" id="IPR003783">
    <property type="entry name" value="Regulatory_RecX"/>
</dbReference>
<dbReference type="Proteomes" id="UP000295344">
    <property type="component" value="Unassembled WGS sequence"/>
</dbReference>
<accession>A0A4R7FG94</accession>
<dbReference type="InterPro" id="IPR053925">
    <property type="entry name" value="RecX_HTH_3rd"/>
</dbReference>
<evidence type="ECO:0000256" key="1">
    <source>
        <dbReference type="ARBA" id="ARBA00004496"/>
    </source>
</evidence>
<protein>
    <recommendedName>
        <fullName evidence="3 5">Regulatory protein RecX</fullName>
    </recommendedName>
</protein>
<dbReference type="PANTHER" id="PTHR33602:SF1">
    <property type="entry name" value="REGULATORY PROTEIN RECX FAMILY PROTEIN"/>
    <property type="match status" value="1"/>
</dbReference>
<evidence type="ECO:0000259" key="7">
    <source>
        <dbReference type="Pfam" id="PF02631"/>
    </source>
</evidence>
<dbReference type="GO" id="GO:0006282">
    <property type="term" value="P:regulation of DNA repair"/>
    <property type="evidence" value="ECO:0007669"/>
    <property type="project" value="UniProtKB-UniRule"/>
</dbReference>
<dbReference type="Pfam" id="PF02631">
    <property type="entry name" value="RecX_HTH2"/>
    <property type="match status" value="1"/>
</dbReference>